<dbReference type="EMBL" id="SGXG01000001">
    <property type="protein sequence ID" value="RZS95393.1"/>
    <property type="molecule type" value="Genomic_DNA"/>
</dbReference>
<dbReference type="GO" id="GO:0015562">
    <property type="term" value="F:efflux transmembrane transporter activity"/>
    <property type="evidence" value="ECO:0007669"/>
    <property type="project" value="InterPro"/>
</dbReference>
<keyword evidence="8" id="KW-0732">Signal</keyword>
<feature type="chain" id="PRO_5020218960" evidence="8">
    <location>
        <begin position="20"/>
        <end position="449"/>
    </location>
</feature>
<keyword evidence="4" id="KW-1134">Transmembrane beta strand</keyword>
<dbReference type="GO" id="GO:0009279">
    <property type="term" value="C:cell outer membrane"/>
    <property type="evidence" value="ECO:0007669"/>
    <property type="project" value="UniProtKB-SubCell"/>
</dbReference>
<dbReference type="RefSeq" id="WP_130274502.1">
    <property type="nucleotide sequence ID" value="NZ_SGXG01000001.1"/>
</dbReference>
<dbReference type="AlphaFoldDB" id="A0A4Q7P5R4"/>
<keyword evidence="5" id="KW-0812">Transmembrane</keyword>
<feature type="signal peptide" evidence="8">
    <location>
        <begin position="1"/>
        <end position="19"/>
    </location>
</feature>
<dbReference type="Pfam" id="PF02321">
    <property type="entry name" value="OEP"/>
    <property type="match status" value="1"/>
</dbReference>
<dbReference type="PANTHER" id="PTHR30026:SF20">
    <property type="entry name" value="OUTER MEMBRANE PROTEIN TOLC"/>
    <property type="match status" value="1"/>
</dbReference>
<gene>
    <name evidence="9" type="ORF">BC751_0916</name>
</gene>
<comment type="caution">
    <text evidence="9">The sequence shown here is derived from an EMBL/GenBank/DDBJ whole genome shotgun (WGS) entry which is preliminary data.</text>
</comment>
<comment type="subcellular location">
    <subcellularLocation>
        <location evidence="1">Cell outer membrane</location>
    </subcellularLocation>
</comment>
<dbReference type="GO" id="GO:1990281">
    <property type="term" value="C:efflux pump complex"/>
    <property type="evidence" value="ECO:0007669"/>
    <property type="project" value="TreeGrafter"/>
</dbReference>
<dbReference type="Gene3D" id="1.20.1600.10">
    <property type="entry name" value="Outer membrane efflux proteins (OEP)"/>
    <property type="match status" value="1"/>
</dbReference>
<evidence type="ECO:0000313" key="9">
    <source>
        <dbReference type="EMBL" id="RZS95393.1"/>
    </source>
</evidence>
<accession>A0A4Q7P5R4</accession>
<reference evidence="9 10" key="1">
    <citation type="submission" date="2019-02" db="EMBL/GenBank/DDBJ databases">
        <title>Genomic Encyclopedia of Archaeal and Bacterial Type Strains, Phase II (KMG-II): from individual species to whole genera.</title>
        <authorList>
            <person name="Goeker M."/>
        </authorList>
    </citation>
    <scope>NUCLEOTIDE SEQUENCE [LARGE SCALE GENOMIC DNA]</scope>
    <source>
        <strain evidence="9 10">DSM 21411</strain>
    </source>
</reference>
<dbReference type="Proteomes" id="UP000292209">
    <property type="component" value="Unassembled WGS sequence"/>
</dbReference>
<keyword evidence="10" id="KW-1185">Reference proteome</keyword>
<dbReference type="GO" id="GO:0015288">
    <property type="term" value="F:porin activity"/>
    <property type="evidence" value="ECO:0007669"/>
    <property type="project" value="TreeGrafter"/>
</dbReference>
<sequence>MKKITIIIVALITSAAAYSQTALTLEQSKSLALKNNKALQNSALEIEAAHQVKKTAFTNYFPKVSANVLGFQAINPLIEYKMEGGNLPVYDGNPANLGTATQFAYFPGMELSMLQRSAIGILNIAQPIYAGGKISTGNKLAALNVDVKEKQQQLTENEILLKTEQQYWQLISLQEKQNTLEKYELLLNDVRKQVDDAFKSGLIIKNDVLKVQIKQSELEANKNKLLNGKKLATMQFCQTIGIPYDSTLVLQEVIDISQSPYQYYTDNQNALTQRTEYQLLEKSVEATQLQTKMKTGDYMPTVAVGLAGYHINMLEKGVNNYTNGLAYVSVSIPISDWWGGSYAIKEQKIKQRIAENTFEDTKGLLNLQMEKAWTDVNEAWKQIAIMKETAIQAEENLKVSKTGYESGIVTLSDLLEAQALVTETADKLTDAQTQYKLAVTTYLQVTGRK</sequence>
<dbReference type="SUPFAM" id="SSF56954">
    <property type="entry name" value="Outer membrane efflux proteins (OEP)"/>
    <property type="match status" value="1"/>
</dbReference>
<dbReference type="InterPro" id="IPR003423">
    <property type="entry name" value="OMP_efflux"/>
</dbReference>
<dbReference type="OrthoDB" id="9807719at2"/>
<evidence type="ECO:0000256" key="8">
    <source>
        <dbReference type="SAM" id="SignalP"/>
    </source>
</evidence>
<evidence type="ECO:0000313" key="10">
    <source>
        <dbReference type="Proteomes" id="UP000292209"/>
    </source>
</evidence>
<dbReference type="InterPro" id="IPR051906">
    <property type="entry name" value="TolC-like"/>
</dbReference>
<evidence type="ECO:0000256" key="4">
    <source>
        <dbReference type="ARBA" id="ARBA00022452"/>
    </source>
</evidence>
<name>A0A4Q7P5R4_9BACT</name>
<keyword evidence="7" id="KW-0998">Cell outer membrane</keyword>
<organism evidence="9 10">
    <name type="scientific">Cecembia calidifontis</name>
    <dbReference type="NCBI Taxonomy" id="1187080"/>
    <lineage>
        <taxon>Bacteria</taxon>
        <taxon>Pseudomonadati</taxon>
        <taxon>Bacteroidota</taxon>
        <taxon>Cytophagia</taxon>
        <taxon>Cytophagales</taxon>
        <taxon>Cyclobacteriaceae</taxon>
        <taxon>Cecembia</taxon>
    </lineage>
</organism>
<evidence type="ECO:0000256" key="5">
    <source>
        <dbReference type="ARBA" id="ARBA00022692"/>
    </source>
</evidence>
<evidence type="ECO:0000256" key="3">
    <source>
        <dbReference type="ARBA" id="ARBA00022448"/>
    </source>
</evidence>
<evidence type="ECO:0000256" key="1">
    <source>
        <dbReference type="ARBA" id="ARBA00004442"/>
    </source>
</evidence>
<evidence type="ECO:0000256" key="7">
    <source>
        <dbReference type="ARBA" id="ARBA00023237"/>
    </source>
</evidence>
<protein>
    <submittedName>
        <fullName evidence="9">Outer membrane protein TolC</fullName>
    </submittedName>
</protein>
<keyword evidence="6" id="KW-0472">Membrane</keyword>
<dbReference type="PANTHER" id="PTHR30026">
    <property type="entry name" value="OUTER MEMBRANE PROTEIN TOLC"/>
    <property type="match status" value="1"/>
</dbReference>
<evidence type="ECO:0000256" key="6">
    <source>
        <dbReference type="ARBA" id="ARBA00023136"/>
    </source>
</evidence>
<comment type="similarity">
    <text evidence="2">Belongs to the outer membrane factor (OMF) (TC 1.B.17) family.</text>
</comment>
<keyword evidence="3" id="KW-0813">Transport</keyword>
<evidence type="ECO:0000256" key="2">
    <source>
        <dbReference type="ARBA" id="ARBA00007613"/>
    </source>
</evidence>
<proteinExistence type="inferred from homology"/>